<dbReference type="Proteomes" id="UP000799437">
    <property type="component" value="Unassembled WGS sequence"/>
</dbReference>
<dbReference type="GeneID" id="54482164"/>
<keyword evidence="2" id="KW-0472">Membrane</keyword>
<dbReference type="RefSeq" id="XP_033601260.1">
    <property type="nucleotide sequence ID" value="XM_033741110.1"/>
</dbReference>
<gene>
    <name evidence="3" type="ORF">EJ05DRAFT_365556</name>
</gene>
<feature type="transmembrane region" description="Helical" evidence="2">
    <location>
        <begin position="81"/>
        <end position="109"/>
    </location>
</feature>
<keyword evidence="2" id="KW-0812">Transmembrane</keyword>
<keyword evidence="2" id="KW-1133">Transmembrane helix</keyword>
<dbReference type="EMBL" id="ML996571">
    <property type="protein sequence ID" value="KAF2758809.1"/>
    <property type="molecule type" value="Genomic_DNA"/>
</dbReference>
<evidence type="ECO:0000313" key="3">
    <source>
        <dbReference type="EMBL" id="KAF2758809.1"/>
    </source>
</evidence>
<name>A0A6A6W9H3_9PEZI</name>
<proteinExistence type="predicted"/>
<dbReference type="AlphaFoldDB" id="A0A6A6W9H3"/>
<feature type="compositionally biased region" description="Pro residues" evidence="1">
    <location>
        <begin position="46"/>
        <end position="58"/>
    </location>
</feature>
<accession>A0A6A6W9H3</accession>
<evidence type="ECO:0000256" key="1">
    <source>
        <dbReference type="SAM" id="MobiDB-lite"/>
    </source>
</evidence>
<sequence>MSSGCCTPPLLPSACGDPVLSARTHICLSINLSIPPLSTAQRRQSQPPPIPPASPPSIQPASGAGVTAPRASSMQIPTWQLAWLCHCLVLARACVVSLFVFVSVCVCVLRGIEGSEERMRSFGVYCLGDMCGDVEQT</sequence>
<reference evidence="3" key="1">
    <citation type="journal article" date="2020" name="Stud. Mycol.">
        <title>101 Dothideomycetes genomes: a test case for predicting lifestyles and emergence of pathogens.</title>
        <authorList>
            <person name="Haridas S."/>
            <person name="Albert R."/>
            <person name="Binder M."/>
            <person name="Bloem J."/>
            <person name="Labutti K."/>
            <person name="Salamov A."/>
            <person name="Andreopoulos B."/>
            <person name="Baker S."/>
            <person name="Barry K."/>
            <person name="Bills G."/>
            <person name="Bluhm B."/>
            <person name="Cannon C."/>
            <person name="Castanera R."/>
            <person name="Culley D."/>
            <person name="Daum C."/>
            <person name="Ezra D."/>
            <person name="Gonzalez J."/>
            <person name="Henrissat B."/>
            <person name="Kuo A."/>
            <person name="Liang C."/>
            <person name="Lipzen A."/>
            <person name="Lutzoni F."/>
            <person name="Magnuson J."/>
            <person name="Mondo S."/>
            <person name="Nolan M."/>
            <person name="Ohm R."/>
            <person name="Pangilinan J."/>
            <person name="Park H.-J."/>
            <person name="Ramirez L."/>
            <person name="Alfaro M."/>
            <person name="Sun H."/>
            <person name="Tritt A."/>
            <person name="Yoshinaga Y."/>
            <person name="Zwiers L.-H."/>
            <person name="Turgeon B."/>
            <person name="Goodwin S."/>
            <person name="Spatafora J."/>
            <person name="Crous P."/>
            <person name="Grigoriev I."/>
        </authorList>
    </citation>
    <scope>NUCLEOTIDE SEQUENCE</scope>
    <source>
        <strain evidence="3">CBS 121739</strain>
    </source>
</reference>
<evidence type="ECO:0000256" key="2">
    <source>
        <dbReference type="SAM" id="Phobius"/>
    </source>
</evidence>
<organism evidence="3 4">
    <name type="scientific">Pseudovirgaria hyperparasitica</name>
    <dbReference type="NCBI Taxonomy" id="470096"/>
    <lineage>
        <taxon>Eukaryota</taxon>
        <taxon>Fungi</taxon>
        <taxon>Dikarya</taxon>
        <taxon>Ascomycota</taxon>
        <taxon>Pezizomycotina</taxon>
        <taxon>Dothideomycetes</taxon>
        <taxon>Dothideomycetes incertae sedis</taxon>
        <taxon>Acrospermales</taxon>
        <taxon>Acrospermaceae</taxon>
        <taxon>Pseudovirgaria</taxon>
    </lineage>
</organism>
<protein>
    <submittedName>
        <fullName evidence="3">Uncharacterized protein</fullName>
    </submittedName>
</protein>
<keyword evidence="4" id="KW-1185">Reference proteome</keyword>
<feature type="region of interest" description="Disordered" evidence="1">
    <location>
        <begin position="38"/>
        <end position="66"/>
    </location>
</feature>
<evidence type="ECO:0000313" key="4">
    <source>
        <dbReference type="Proteomes" id="UP000799437"/>
    </source>
</evidence>